<accession>A0A2Z4Y0F7</accession>
<dbReference type="AlphaFoldDB" id="A0A2Z4Y0F7"/>
<dbReference type="Pfam" id="PF01569">
    <property type="entry name" value="PAP2"/>
    <property type="match status" value="1"/>
</dbReference>
<dbReference type="Proteomes" id="UP000251120">
    <property type="component" value="Chromosome"/>
</dbReference>
<dbReference type="PRINTS" id="PR00483">
    <property type="entry name" value="BACPHPHTASE"/>
</dbReference>
<dbReference type="SMART" id="SM00014">
    <property type="entry name" value="acidPPc"/>
    <property type="match status" value="1"/>
</dbReference>
<dbReference type="SUPFAM" id="SSF48317">
    <property type="entry name" value="Acid phosphatase/Vanadium-dependent haloperoxidase"/>
    <property type="match status" value="1"/>
</dbReference>
<evidence type="ECO:0000259" key="1">
    <source>
        <dbReference type="SMART" id="SM00014"/>
    </source>
</evidence>
<feature type="domain" description="Phosphatidic acid phosphatase type 2/haloperoxidase" evidence="1">
    <location>
        <begin position="70"/>
        <end position="190"/>
    </location>
</feature>
<dbReference type="InterPro" id="IPR036938">
    <property type="entry name" value="PAP2/HPO_sf"/>
</dbReference>
<reference evidence="2 3" key="1">
    <citation type="submission" date="2017-06" db="EMBL/GenBank/DDBJ databases">
        <title>Complete genome of Francisella adeliensis.</title>
        <authorList>
            <person name="Vallesi A."/>
            <person name="Sjodin A."/>
        </authorList>
    </citation>
    <scope>NUCLEOTIDE SEQUENCE [LARGE SCALE GENOMIC DNA]</scope>
    <source>
        <strain evidence="2 3">FDC440</strain>
    </source>
</reference>
<dbReference type="KEGG" id="fad:CDH04_09110"/>
<gene>
    <name evidence="2" type="ORF">CDH04_09110</name>
</gene>
<evidence type="ECO:0000313" key="2">
    <source>
        <dbReference type="EMBL" id="AXA34544.1"/>
    </source>
</evidence>
<dbReference type="OrthoDB" id="9805301at2"/>
<dbReference type="PIRSF" id="PIRSF000897">
    <property type="entry name" value="Acid_Ptase_ClsA"/>
    <property type="match status" value="1"/>
</dbReference>
<dbReference type="EMBL" id="CP021781">
    <property type="protein sequence ID" value="AXA34544.1"/>
    <property type="molecule type" value="Genomic_DNA"/>
</dbReference>
<evidence type="ECO:0000313" key="3">
    <source>
        <dbReference type="Proteomes" id="UP000251120"/>
    </source>
</evidence>
<dbReference type="GO" id="GO:0003993">
    <property type="term" value="F:acid phosphatase activity"/>
    <property type="evidence" value="ECO:0007669"/>
    <property type="project" value="InterPro"/>
</dbReference>
<name>A0A2Z4Y0F7_9GAMM</name>
<sequence>MEVDSNGHNSPTFAQDQEITKTLYQNNKFFNGQPISKERMDQTIADASKTTEYYQQIFIDPLNISEEDKVKIKNATTDIFTKVVLDGNNSTEKAKTAYARDRPYYYYHTVSCQGDDSTSSKRSISYPSGHSTRGMTVAYVLADILPEKFREQILARGMDYGYSRVICGAHWQSDIEAGRVLARSVFETLKENSAFNTEEKKVIQEIGTVSS</sequence>
<dbReference type="InterPro" id="IPR001011">
    <property type="entry name" value="Acid_Pase_classA_bac"/>
</dbReference>
<proteinExistence type="predicted"/>
<protein>
    <recommendedName>
        <fullName evidence="1">Phosphatidic acid phosphatase type 2/haloperoxidase domain-containing protein</fullName>
    </recommendedName>
</protein>
<organism evidence="2 3">
    <name type="scientific">Francisella adeliensis</name>
    <dbReference type="NCBI Taxonomy" id="2007306"/>
    <lineage>
        <taxon>Bacteria</taxon>
        <taxon>Pseudomonadati</taxon>
        <taxon>Pseudomonadota</taxon>
        <taxon>Gammaproteobacteria</taxon>
        <taxon>Thiotrichales</taxon>
        <taxon>Francisellaceae</taxon>
        <taxon>Francisella</taxon>
    </lineage>
</organism>
<dbReference type="InterPro" id="IPR000326">
    <property type="entry name" value="PAP2/HPO"/>
</dbReference>
<dbReference type="Gene3D" id="1.20.144.10">
    <property type="entry name" value="Phosphatidic acid phosphatase type 2/haloperoxidase"/>
    <property type="match status" value="1"/>
</dbReference>
<dbReference type="GO" id="GO:0030288">
    <property type="term" value="C:outer membrane-bounded periplasmic space"/>
    <property type="evidence" value="ECO:0007669"/>
    <property type="project" value="InterPro"/>
</dbReference>